<sequence>MINETGVKKQFISSSNCSNGVVQSGVISNCEQKENCTKQVLLCAITGRQQQQQQQALKSAHEKKLKSAVVVFPFCNVNECGLKQQQQQQQNKPEQFTPGMTRLQSTNFGQVFTDTAGKPGHWRATYW</sequence>
<reference evidence="1 2" key="1">
    <citation type="submission" date="2015-01" db="EMBL/GenBank/DDBJ databases">
        <title>Evolution of Trichinella species and genotypes.</title>
        <authorList>
            <person name="Korhonen P.K."/>
            <person name="Edoardo P."/>
            <person name="Giuseppe L.R."/>
            <person name="Gasser R.B."/>
        </authorList>
    </citation>
    <scope>NUCLEOTIDE SEQUENCE [LARGE SCALE GENOMIC DNA]</scope>
    <source>
        <strain evidence="1">ISS141</strain>
    </source>
</reference>
<protein>
    <submittedName>
        <fullName evidence="1">Uncharacterized protein</fullName>
    </submittedName>
</protein>
<comment type="caution">
    <text evidence="1">The sequence shown here is derived from an EMBL/GenBank/DDBJ whole genome shotgun (WGS) entry which is preliminary data.</text>
</comment>
<proteinExistence type="predicted"/>
<gene>
    <name evidence="1" type="ORF">T4E_1008</name>
</gene>
<dbReference type="Proteomes" id="UP000054815">
    <property type="component" value="Unassembled WGS sequence"/>
</dbReference>
<accession>A0A0V0Y8D7</accession>
<evidence type="ECO:0000313" key="2">
    <source>
        <dbReference type="Proteomes" id="UP000054815"/>
    </source>
</evidence>
<dbReference type="EMBL" id="JYDU01000040">
    <property type="protein sequence ID" value="KRX96740.1"/>
    <property type="molecule type" value="Genomic_DNA"/>
</dbReference>
<dbReference type="AlphaFoldDB" id="A0A0V0Y8D7"/>
<organism evidence="1 2">
    <name type="scientific">Trichinella pseudospiralis</name>
    <name type="common">Parasitic roundworm</name>
    <dbReference type="NCBI Taxonomy" id="6337"/>
    <lineage>
        <taxon>Eukaryota</taxon>
        <taxon>Metazoa</taxon>
        <taxon>Ecdysozoa</taxon>
        <taxon>Nematoda</taxon>
        <taxon>Enoplea</taxon>
        <taxon>Dorylaimia</taxon>
        <taxon>Trichinellida</taxon>
        <taxon>Trichinellidae</taxon>
        <taxon>Trichinella</taxon>
    </lineage>
</organism>
<name>A0A0V0Y8D7_TRIPS</name>
<evidence type="ECO:0000313" key="1">
    <source>
        <dbReference type="EMBL" id="KRX96740.1"/>
    </source>
</evidence>